<keyword evidence="6" id="KW-1185">Reference proteome</keyword>
<dbReference type="InterPro" id="IPR006145">
    <property type="entry name" value="PsdUridine_synth_RsuA/RluA"/>
</dbReference>
<dbReference type="CDD" id="cd02869">
    <property type="entry name" value="PseudoU_synth_RluA_like"/>
    <property type="match status" value="1"/>
</dbReference>
<protein>
    <recommendedName>
        <fullName evidence="3">Pseudouridine synthase</fullName>
        <ecNumber evidence="3">5.4.99.-</ecNumber>
    </recommendedName>
</protein>
<dbReference type="EMBL" id="JAJEKE010000001">
    <property type="protein sequence ID" value="MCQ1528164.1"/>
    <property type="molecule type" value="Genomic_DNA"/>
</dbReference>
<dbReference type="InterPro" id="IPR006225">
    <property type="entry name" value="PsdUridine_synth_RluC/D"/>
</dbReference>
<evidence type="ECO:0000313" key="6">
    <source>
        <dbReference type="Proteomes" id="UP001651880"/>
    </source>
</evidence>
<dbReference type="PANTHER" id="PTHR21600:SF71">
    <property type="entry name" value="PSEUDOURIDINE SYNTHASE"/>
    <property type="match status" value="1"/>
</dbReference>
<dbReference type="PROSITE" id="PS01129">
    <property type="entry name" value="PSI_RLU"/>
    <property type="match status" value="1"/>
</dbReference>
<comment type="catalytic activity">
    <reaction evidence="1 3">
        <text>a uridine in RNA = a pseudouridine in RNA</text>
        <dbReference type="Rhea" id="RHEA:48348"/>
        <dbReference type="Rhea" id="RHEA-COMP:12068"/>
        <dbReference type="Rhea" id="RHEA-COMP:12069"/>
        <dbReference type="ChEBI" id="CHEBI:65314"/>
        <dbReference type="ChEBI" id="CHEBI:65315"/>
    </reaction>
</comment>
<comment type="function">
    <text evidence="3">Responsible for synthesis of pseudouridine from uracil.</text>
</comment>
<dbReference type="InterPro" id="IPR020103">
    <property type="entry name" value="PsdUridine_synth_cat_dom_sf"/>
</dbReference>
<dbReference type="Gene3D" id="3.30.2350.10">
    <property type="entry name" value="Pseudouridine synthase"/>
    <property type="match status" value="1"/>
</dbReference>
<name>A0ABT1NA89_9FIRM</name>
<dbReference type="RefSeq" id="WP_255225661.1">
    <property type="nucleotide sequence ID" value="NZ_JAJEKE010000001.1"/>
</dbReference>
<feature type="domain" description="Pseudouridine synthase RsuA/RluA-like" evidence="4">
    <location>
        <begin position="88"/>
        <end position="237"/>
    </location>
</feature>
<reference evidence="5 6" key="1">
    <citation type="submission" date="2021-10" db="EMBL/GenBank/DDBJ databases">
        <title>Lutispora strain m25 sp. nov., a thermophilic, non-spore-forming bacterium isolated from a lab-scale methanogenic bioreactor digesting anaerobic sludge.</title>
        <authorList>
            <person name="El Houari A."/>
            <person name="Mcdonald J."/>
        </authorList>
    </citation>
    <scope>NUCLEOTIDE SEQUENCE [LARGE SCALE GENOMIC DNA]</scope>
    <source>
        <strain evidence="6">m25</strain>
    </source>
</reference>
<dbReference type="Proteomes" id="UP001651880">
    <property type="component" value="Unassembled WGS sequence"/>
</dbReference>
<dbReference type="EC" id="5.4.99.-" evidence="3"/>
<keyword evidence="3" id="KW-0413">Isomerase</keyword>
<organism evidence="5 6">
    <name type="scientific">Lutispora saccharofermentans</name>
    <dbReference type="NCBI Taxonomy" id="3024236"/>
    <lineage>
        <taxon>Bacteria</taxon>
        <taxon>Bacillati</taxon>
        <taxon>Bacillota</taxon>
        <taxon>Clostridia</taxon>
        <taxon>Lutisporales</taxon>
        <taxon>Lutisporaceae</taxon>
        <taxon>Lutispora</taxon>
    </lineage>
</organism>
<sequence>MKEHNEYIIDEQYSGRCIKDFLINKLGVSHRNLVNLKKNSAILLNDEAAYVNARLTMGDRVEIFLMDKGSENILPEAFALDIIYEDDYLIVVNKEAGMPVHPTKGHFTGTVANALAYYWRDKGKNIKIRPINRLDKDTSGLVLFAKNSHVQYMMSKEKFSFRKEYIAVVEGLMEKEVGIIDLPIKREGSHTIRRTVSQDGQRAVTSYKSIKKKEAATLLRVNLVTGRTHQIRVHMSSSGHPLFGDELYGGSREMIQRQALHAEKIFFIHPATGSDIELHAKIPRDIKLLCDVLGF</sequence>
<evidence type="ECO:0000256" key="2">
    <source>
        <dbReference type="ARBA" id="ARBA00010876"/>
    </source>
</evidence>
<dbReference type="Pfam" id="PF00849">
    <property type="entry name" value="PseudoU_synth_2"/>
    <property type="match status" value="1"/>
</dbReference>
<dbReference type="InterPro" id="IPR006224">
    <property type="entry name" value="PsdUridine_synth_RluA-like_CS"/>
</dbReference>
<dbReference type="SUPFAM" id="SSF55120">
    <property type="entry name" value="Pseudouridine synthase"/>
    <property type="match status" value="1"/>
</dbReference>
<evidence type="ECO:0000256" key="1">
    <source>
        <dbReference type="ARBA" id="ARBA00000073"/>
    </source>
</evidence>
<gene>
    <name evidence="5" type="ORF">LJD61_01175</name>
</gene>
<comment type="similarity">
    <text evidence="2 3">Belongs to the pseudouridine synthase RluA family.</text>
</comment>
<dbReference type="InterPro" id="IPR050188">
    <property type="entry name" value="RluA_PseudoU_synthase"/>
</dbReference>
<accession>A0ABT1NA89</accession>
<evidence type="ECO:0000313" key="5">
    <source>
        <dbReference type="EMBL" id="MCQ1528164.1"/>
    </source>
</evidence>
<dbReference type="NCBIfam" id="TIGR00005">
    <property type="entry name" value="rluA_subfam"/>
    <property type="match status" value="1"/>
</dbReference>
<evidence type="ECO:0000259" key="4">
    <source>
        <dbReference type="Pfam" id="PF00849"/>
    </source>
</evidence>
<dbReference type="PANTHER" id="PTHR21600">
    <property type="entry name" value="MITOCHONDRIAL RNA PSEUDOURIDINE SYNTHASE"/>
    <property type="match status" value="1"/>
</dbReference>
<comment type="caution">
    <text evidence="5">The sequence shown here is derived from an EMBL/GenBank/DDBJ whole genome shotgun (WGS) entry which is preliminary data.</text>
</comment>
<proteinExistence type="inferred from homology"/>
<evidence type="ECO:0000256" key="3">
    <source>
        <dbReference type="RuleBase" id="RU362028"/>
    </source>
</evidence>